<feature type="region of interest" description="Disordered" evidence="1">
    <location>
        <begin position="1"/>
        <end position="34"/>
    </location>
</feature>
<reference evidence="2" key="1">
    <citation type="journal article" date="2014" name="Front. Microbiol.">
        <title>High frequency of phylogenetically diverse reductive dehalogenase-homologous genes in deep subseafloor sedimentary metagenomes.</title>
        <authorList>
            <person name="Kawai M."/>
            <person name="Futagami T."/>
            <person name="Toyoda A."/>
            <person name="Takaki Y."/>
            <person name="Nishi S."/>
            <person name="Hori S."/>
            <person name="Arai W."/>
            <person name="Tsubouchi T."/>
            <person name="Morono Y."/>
            <person name="Uchiyama I."/>
            <person name="Ito T."/>
            <person name="Fujiyama A."/>
            <person name="Inagaki F."/>
            <person name="Takami H."/>
        </authorList>
    </citation>
    <scope>NUCLEOTIDE SEQUENCE</scope>
    <source>
        <strain evidence="2">Expedition CK06-06</strain>
    </source>
</reference>
<comment type="caution">
    <text evidence="2">The sequence shown here is derived from an EMBL/GenBank/DDBJ whole genome shotgun (WGS) entry which is preliminary data.</text>
</comment>
<evidence type="ECO:0000313" key="2">
    <source>
        <dbReference type="EMBL" id="GAH96381.1"/>
    </source>
</evidence>
<dbReference type="AlphaFoldDB" id="X1JNR5"/>
<dbReference type="EMBL" id="BARU01049801">
    <property type="protein sequence ID" value="GAH96381.1"/>
    <property type="molecule type" value="Genomic_DNA"/>
</dbReference>
<organism evidence="2">
    <name type="scientific">marine sediment metagenome</name>
    <dbReference type="NCBI Taxonomy" id="412755"/>
    <lineage>
        <taxon>unclassified sequences</taxon>
        <taxon>metagenomes</taxon>
        <taxon>ecological metagenomes</taxon>
    </lineage>
</organism>
<proteinExistence type="predicted"/>
<protein>
    <submittedName>
        <fullName evidence="2">Uncharacterized protein</fullName>
    </submittedName>
</protein>
<name>X1JNR5_9ZZZZ</name>
<evidence type="ECO:0000256" key="1">
    <source>
        <dbReference type="SAM" id="MobiDB-lite"/>
    </source>
</evidence>
<gene>
    <name evidence="2" type="ORF">S03H2_73047</name>
</gene>
<sequence length="34" mass="3738">RQAIDKLAFTATRKSKKPKPLLPYPGGKTNIAVE</sequence>
<accession>X1JNR5</accession>
<feature type="non-terminal residue" evidence="2">
    <location>
        <position position="1"/>
    </location>
</feature>